<evidence type="ECO:0000256" key="1">
    <source>
        <dbReference type="SAM" id="Phobius"/>
    </source>
</evidence>
<comment type="caution">
    <text evidence="2">The sequence shown here is derived from an EMBL/GenBank/DDBJ whole genome shotgun (WGS) entry which is preliminary data.</text>
</comment>
<evidence type="ECO:0000313" key="2">
    <source>
        <dbReference type="EMBL" id="GAH68564.1"/>
    </source>
</evidence>
<reference evidence="2" key="1">
    <citation type="journal article" date="2014" name="Front. Microbiol.">
        <title>High frequency of phylogenetically diverse reductive dehalogenase-homologous genes in deep subseafloor sedimentary metagenomes.</title>
        <authorList>
            <person name="Kawai M."/>
            <person name="Futagami T."/>
            <person name="Toyoda A."/>
            <person name="Takaki Y."/>
            <person name="Nishi S."/>
            <person name="Hori S."/>
            <person name="Arai W."/>
            <person name="Tsubouchi T."/>
            <person name="Morono Y."/>
            <person name="Uchiyama I."/>
            <person name="Ito T."/>
            <person name="Fujiyama A."/>
            <person name="Inagaki F."/>
            <person name="Takami H."/>
        </authorList>
    </citation>
    <scope>NUCLEOTIDE SEQUENCE</scope>
    <source>
        <strain evidence="2">Expedition CK06-06</strain>
    </source>
</reference>
<feature type="transmembrane region" description="Helical" evidence="1">
    <location>
        <begin position="43"/>
        <end position="63"/>
    </location>
</feature>
<sequence length="79" mass="9022">MSERTCKKCGTIDFDIWGNVALIGYSLIVVGLGYVLGDMYFSYAIPLVAVVFGIILWLPVFFINFHEEKEKRKNAEKNE</sequence>
<name>X1IR41_9ZZZZ</name>
<accession>X1IR41</accession>
<organism evidence="2">
    <name type="scientific">marine sediment metagenome</name>
    <dbReference type="NCBI Taxonomy" id="412755"/>
    <lineage>
        <taxon>unclassified sequences</taxon>
        <taxon>metagenomes</taxon>
        <taxon>ecological metagenomes</taxon>
    </lineage>
</organism>
<keyword evidence="1" id="KW-1133">Transmembrane helix</keyword>
<dbReference type="AlphaFoldDB" id="X1IR41"/>
<gene>
    <name evidence="2" type="ORF">S03H2_47036</name>
</gene>
<dbReference type="EMBL" id="BARU01029579">
    <property type="protein sequence ID" value="GAH68564.1"/>
    <property type="molecule type" value="Genomic_DNA"/>
</dbReference>
<keyword evidence="1" id="KW-0472">Membrane</keyword>
<keyword evidence="1" id="KW-0812">Transmembrane</keyword>
<proteinExistence type="predicted"/>
<feature type="transmembrane region" description="Helical" evidence="1">
    <location>
        <begin position="16"/>
        <end position="37"/>
    </location>
</feature>
<protein>
    <submittedName>
        <fullName evidence="2">Uncharacterized protein</fullName>
    </submittedName>
</protein>